<dbReference type="PANTHER" id="PTHR38657:SF1">
    <property type="entry name" value="SLR1343 PROTEIN"/>
    <property type="match status" value="1"/>
</dbReference>
<dbReference type="InterPro" id="IPR014729">
    <property type="entry name" value="Rossmann-like_a/b/a_fold"/>
</dbReference>
<evidence type="ECO:0000313" key="2">
    <source>
        <dbReference type="Proteomes" id="UP000264310"/>
    </source>
</evidence>
<dbReference type="Gene3D" id="1.10.10.1710">
    <property type="entry name" value="Deoxyribodipyrimidine photolyase-related"/>
    <property type="match status" value="1"/>
</dbReference>
<organism evidence="1 2">
    <name type="scientific">Fulvimarina endophytica</name>
    <dbReference type="NCBI Taxonomy" id="2293836"/>
    <lineage>
        <taxon>Bacteria</taxon>
        <taxon>Pseudomonadati</taxon>
        <taxon>Pseudomonadota</taxon>
        <taxon>Alphaproteobacteria</taxon>
        <taxon>Hyphomicrobiales</taxon>
        <taxon>Aurantimonadaceae</taxon>
        <taxon>Fulvimarina</taxon>
    </lineage>
</organism>
<keyword evidence="1" id="KW-0456">Lyase</keyword>
<comment type="caution">
    <text evidence="1">The sequence shown here is derived from an EMBL/GenBank/DDBJ whole genome shotgun (WGS) entry which is preliminary data.</text>
</comment>
<dbReference type="Pfam" id="PF04244">
    <property type="entry name" value="DPRP"/>
    <property type="match status" value="1"/>
</dbReference>
<dbReference type="Gene3D" id="3.40.50.620">
    <property type="entry name" value="HUPs"/>
    <property type="match status" value="1"/>
</dbReference>
<dbReference type="GO" id="GO:0016829">
    <property type="term" value="F:lyase activity"/>
    <property type="evidence" value="ECO:0007669"/>
    <property type="project" value="UniProtKB-KW"/>
</dbReference>
<gene>
    <name evidence="1" type="ORF">DYI37_11115</name>
</gene>
<dbReference type="Proteomes" id="UP000264310">
    <property type="component" value="Unassembled WGS sequence"/>
</dbReference>
<dbReference type="Gene3D" id="1.25.40.80">
    <property type="match status" value="1"/>
</dbReference>
<dbReference type="SUPFAM" id="SSF48173">
    <property type="entry name" value="Cryptochrome/photolyase FAD-binding domain"/>
    <property type="match status" value="1"/>
</dbReference>
<dbReference type="InterPro" id="IPR052551">
    <property type="entry name" value="UV-DNA_repair_photolyase"/>
</dbReference>
<dbReference type="RefSeq" id="WP_116683290.1">
    <property type="nucleotide sequence ID" value="NZ_QURL01000004.1"/>
</dbReference>
<sequence>MGVLRFVLGDQLSRELSSLRDLEDGDVVFMCEVADEANYVRHHQRKIAFLFSAMRHFAEDLRSRDVVVDYVALNDDKNAGSFTEELKRAVRRHEPERVVVTEPGEWRVLQMMKDWREELGCEVEIRPDDRFLCDHETFDEWAEGSRELRQEYFYREMRRRTGFLMDGDEPAGGKWNYDHSNREPLKKAITAPERPNYSVDETTEAVLDLVAKRFGNHFGSLENFDYPVTRRQALHYLRWFVDEALPDFGTYQDAMRQGSPLLFHSHISALLNCGLLDPKEICDRAEDAYREGHAPINAVEGFIRQIIGWREFIRGVYWREMPDYASSNKLLAQRKLPDFFWTGETDLNCLRQSFKEVRESAYNHHIQRLMVIGNFCLLCGFDPREVQEWYLVVYHDAYEWVEMPNVVGMILYADGGLFASKPYAASANYIDKMSDYCGDCTFSPKKKTGEGACPFNVLYWDFIARNKERLKGNPRLNRTYATLERMNEEKVKTSRKEARAFLDGLVATGDY</sequence>
<dbReference type="PANTHER" id="PTHR38657">
    <property type="entry name" value="SLR1343 PROTEIN"/>
    <property type="match status" value="1"/>
</dbReference>
<reference evidence="1 2" key="1">
    <citation type="submission" date="2018-08" db="EMBL/GenBank/DDBJ databases">
        <title>Fulvimarina sp. 85, whole genome shotgun sequence.</title>
        <authorList>
            <person name="Tuo L."/>
        </authorList>
    </citation>
    <scope>NUCLEOTIDE SEQUENCE [LARGE SCALE GENOMIC DNA]</scope>
    <source>
        <strain evidence="1 2">85</strain>
    </source>
</reference>
<evidence type="ECO:0000313" key="1">
    <source>
        <dbReference type="EMBL" id="RFC63559.1"/>
    </source>
</evidence>
<protein>
    <submittedName>
        <fullName evidence="1">Cryptochrome/photolyase family protein</fullName>
    </submittedName>
</protein>
<dbReference type="Gene3D" id="1.10.579.10">
    <property type="entry name" value="DNA Cyclobutane Dipyrimidine Photolyase, subunit A, domain 3"/>
    <property type="match status" value="1"/>
</dbReference>
<keyword evidence="2" id="KW-1185">Reference proteome</keyword>
<dbReference type="InterPro" id="IPR007357">
    <property type="entry name" value="PhrB-like"/>
</dbReference>
<name>A0A371X2X0_9HYPH</name>
<accession>A0A371X2X0</accession>
<dbReference type="EMBL" id="QURL01000004">
    <property type="protein sequence ID" value="RFC63559.1"/>
    <property type="molecule type" value="Genomic_DNA"/>
</dbReference>
<dbReference type="OrthoDB" id="5288100at2"/>
<dbReference type="InterPro" id="IPR036134">
    <property type="entry name" value="Crypto/Photolyase_FAD-like_sf"/>
</dbReference>
<proteinExistence type="predicted"/>
<dbReference type="AlphaFoldDB" id="A0A371X2X0"/>